<dbReference type="Proteomes" id="UP001329430">
    <property type="component" value="Chromosome 3"/>
</dbReference>
<comment type="caution">
    <text evidence="3">The sequence shown here is derived from an EMBL/GenBank/DDBJ whole genome shotgun (WGS) entry which is preliminary data.</text>
</comment>
<dbReference type="GO" id="GO:0007608">
    <property type="term" value="P:sensory perception of smell"/>
    <property type="evidence" value="ECO:0007669"/>
    <property type="project" value="TreeGrafter"/>
</dbReference>
<evidence type="ECO:0000313" key="3">
    <source>
        <dbReference type="EMBL" id="KAK5646355.1"/>
    </source>
</evidence>
<evidence type="ECO:0000256" key="2">
    <source>
        <dbReference type="SAM" id="SignalP"/>
    </source>
</evidence>
<dbReference type="GO" id="GO:0005549">
    <property type="term" value="F:odorant binding"/>
    <property type="evidence" value="ECO:0007669"/>
    <property type="project" value="InterPro"/>
</dbReference>
<reference evidence="3 4" key="1">
    <citation type="journal article" date="2024" name="Insects">
        <title>An Improved Chromosome-Level Genome Assembly of the Firefly Pyrocoelia pectoralis.</title>
        <authorList>
            <person name="Fu X."/>
            <person name="Meyer-Rochow V.B."/>
            <person name="Ballantyne L."/>
            <person name="Zhu X."/>
        </authorList>
    </citation>
    <scope>NUCLEOTIDE SEQUENCE [LARGE SCALE GENOMIC DNA]</scope>
    <source>
        <strain evidence="3">XCY_ONT2</strain>
    </source>
</reference>
<dbReference type="SMART" id="SM00708">
    <property type="entry name" value="PhBP"/>
    <property type="match status" value="1"/>
</dbReference>
<dbReference type="CDD" id="cd23992">
    <property type="entry name" value="PBP_GOBP"/>
    <property type="match status" value="1"/>
</dbReference>
<dbReference type="GO" id="GO:0005615">
    <property type="term" value="C:extracellular space"/>
    <property type="evidence" value="ECO:0007669"/>
    <property type="project" value="TreeGrafter"/>
</dbReference>
<sequence length="132" mass="15041">MKLLILIGLLFIAVQSKKLAPHVIKMWEDIVAPYYDDCVKITNVDPEIPKTMFEQEDLPTAESFACYMKCIFEKLAMVDSNNELNQEAMLKTIYKLTPAEAEKCLKESASETNICKKIHDVSACIVHRVEND</sequence>
<accession>A0AAN7ZH31</accession>
<organism evidence="3 4">
    <name type="scientific">Pyrocoelia pectoralis</name>
    <dbReference type="NCBI Taxonomy" id="417401"/>
    <lineage>
        <taxon>Eukaryota</taxon>
        <taxon>Metazoa</taxon>
        <taxon>Ecdysozoa</taxon>
        <taxon>Arthropoda</taxon>
        <taxon>Hexapoda</taxon>
        <taxon>Insecta</taxon>
        <taxon>Pterygota</taxon>
        <taxon>Neoptera</taxon>
        <taxon>Endopterygota</taxon>
        <taxon>Coleoptera</taxon>
        <taxon>Polyphaga</taxon>
        <taxon>Elateriformia</taxon>
        <taxon>Elateroidea</taxon>
        <taxon>Lampyridae</taxon>
        <taxon>Lampyrinae</taxon>
        <taxon>Pyrocoelia</taxon>
    </lineage>
</organism>
<evidence type="ECO:0000313" key="4">
    <source>
        <dbReference type="Proteomes" id="UP001329430"/>
    </source>
</evidence>
<name>A0AAN7ZH31_9COLE</name>
<dbReference type="EMBL" id="JAVRBK010000003">
    <property type="protein sequence ID" value="KAK5646355.1"/>
    <property type="molecule type" value="Genomic_DNA"/>
</dbReference>
<dbReference type="SUPFAM" id="SSF47565">
    <property type="entry name" value="Insect pheromone/odorant-binding proteins"/>
    <property type="match status" value="1"/>
</dbReference>
<keyword evidence="1 2" id="KW-0732">Signal</keyword>
<dbReference type="PANTHER" id="PTHR11857">
    <property type="entry name" value="ODORANT BINDING PROTEIN-RELATED"/>
    <property type="match status" value="1"/>
</dbReference>
<dbReference type="InterPro" id="IPR036728">
    <property type="entry name" value="PBP_GOBP_sf"/>
</dbReference>
<keyword evidence="4" id="KW-1185">Reference proteome</keyword>
<protein>
    <submittedName>
        <fullName evidence="3">Uncharacterized protein</fullName>
    </submittedName>
</protein>
<dbReference type="Pfam" id="PF01395">
    <property type="entry name" value="PBP_GOBP"/>
    <property type="match status" value="1"/>
</dbReference>
<proteinExistence type="predicted"/>
<feature type="chain" id="PRO_5042936606" evidence="2">
    <location>
        <begin position="17"/>
        <end position="132"/>
    </location>
</feature>
<evidence type="ECO:0000256" key="1">
    <source>
        <dbReference type="ARBA" id="ARBA00022729"/>
    </source>
</evidence>
<dbReference type="AlphaFoldDB" id="A0AAN7ZH31"/>
<dbReference type="InterPro" id="IPR006170">
    <property type="entry name" value="PBP/GOBP"/>
</dbReference>
<dbReference type="Gene3D" id="1.10.238.20">
    <property type="entry name" value="Pheromone/general odorant binding protein domain"/>
    <property type="match status" value="1"/>
</dbReference>
<gene>
    <name evidence="3" type="ORF">RI129_004819</name>
</gene>
<feature type="signal peptide" evidence="2">
    <location>
        <begin position="1"/>
        <end position="16"/>
    </location>
</feature>